<gene>
    <name evidence="2" type="ORF">GMRT_14389</name>
</gene>
<dbReference type="Proteomes" id="UP000315496">
    <property type="component" value="Chromosome 2"/>
</dbReference>
<dbReference type="EMBL" id="VDLU01000002">
    <property type="protein sequence ID" value="TNJ28237.1"/>
    <property type="molecule type" value="Genomic_DNA"/>
</dbReference>
<protein>
    <submittedName>
        <fullName evidence="2">Uncharacterized protein</fullName>
    </submittedName>
</protein>
<dbReference type="AlphaFoldDB" id="A0A4Z1T567"/>
<comment type="caution">
    <text evidence="2">The sequence shown here is derived from an EMBL/GenBank/DDBJ whole genome shotgun (WGS) entry which is preliminary data.</text>
</comment>
<dbReference type="VEuPathDB" id="GiardiaDB:GMRT_14389"/>
<evidence type="ECO:0000313" key="2">
    <source>
        <dbReference type="EMBL" id="TNJ28237.1"/>
    </source>
</evidence>
<evidence type="ECO:0000256" key="1">
    <source>
        <dbReference type="SAM" id="MobiDB-lite"/>
    </source>
</evidence>
<feature type="region of interest" description="Disordered" evidence="1">
    <location>
        <begin position="185"/>
        <end position="214"/>
    </location>
</feature>
<sequence length="350" mass="39504">MTSLSTSLTMPPLRARGTPRSGGCPEGADQYRPNVADTMLFPSMERKNPTKMSAFDLPDVIKTSLDNYEHPKKVGRTRPRRQPDGRFRGPSSVLQEELNKTRLPIKEYVRSITSFNIYGESLAPRDPEIIQEFLDHSNDRKVWQKEPPTDREKQHARAYASTFDKTLMLRLQPLARSCTPVLEEGRETSFPASRSGVPGGRGVRRVAKGTGRPTKNVLGDGINKAALALDSSMSTITNIIDKKELINLISVYHATRQTLQNDLVVKEGKVEEMRLHISRLDTICAMHNPPSCPPRGQQCYLRLPCRHYFFAQKEKYFRGELCRVCNAETEDVILINLDNEPAPEEPVEST</sequence>
<keyword evidence="3" id="KW-1185">Reference proteome</keyword>
<proteinExistence type="predicted"/>
<accession>A0A4Z1T567</accession>
<organism evidence="2 3">
    <name type="scientific">Giardia muris</name>
    <dbReference type="NCBI Taxonomy" id="5742"/>
    <lineage>
        <taxon>Eukaryota</taxon>
        <taxon>Metamonada</taxon>
        <taxon>Diplomonadida</taxon>
        <taxon>Hexamitidae</taxon>
        <taxon>Giardiinae</taxon>
        <taxon>Giardia</taxon>
    </lineage>
</organism>
<feature type="region of interest" description="Disordered" evidence="1">
    <location>
        <begin position="1"/>
        <end position="33"/>
    </location>
</feature>
<name>A0A4Z1T567_GIAMU</name>
<feature type="region of interest" description="Disordered" evidence="1">
    <location>
        <begin position="66"/>
        <end position="92"/>
    </location>
</feature>
<evidence type="ECO:0000313" key="3">
    <source>
        <dbReference type="Proteomes" id="UP000315496"/>
    </source>
</evidence>
<reference evidence="2 3" key="1">
    <citation type="submission" date="2019-05" db="EMBL/GenBank/DDBJ databases">
        <title>The compact genome of Giardia muris reveals important steps in the evolution of intestinal protozoan parasites.</title>
        <authorList>
            <person name="Xu F."/>
            <person name="Jimenez-Gonzalez A."/>
            <person name="Einarsson E."/>
            <person name="Astvaldsson A."/>
            <person name="Peirasmaki D."/>
            <person name="Eckmann L."/>
            <person name="Andersson J.O."/>
            <person name="Svard S.G."/>
            <person name="Jerlstrom-Hultqvist J."/>
        </authorList>
    </citation>
    <scope>NUCLEOTIDE SEQUENCE [LARGE SCALE GENOMIC DNA]</scope>
    <source>
        <strain evidence="2 3">Roberts-Thomson</strain>
    </source>
</reference>